<name>A0AA36AW05_OCTVU</name>
<dbReference type="EMBL" id="OX597818">
    <property type="protein sequence ID" value="CAI9722744.1"/>
    <property type="molecule type" value="Genomic_DNA"/>
</dbReference>
<gene>
    <name evidence="1" type="ORF">OCTVUL_1B022787</name>
</gene>
<keyword evidence="2" id="KW-1185">Reference proteome</keyword>
<sequence>MIEEPLLVSQSQVKMATEMSVQIRVKWDDGSVVAGDGVGGGDSSVGGGGGGDCQSRISHFLLLEALPI</sequence>
<reference evidence="1" key="1">
    <citation type="submission" date="2023-08" db="EMBL/GenBank/DDBJ databases">
        <authorList>
            <person name="Alioto T."/>
            <person name="Alioto T."/>
            <person name="Gomez Garrido J."/>
        </authorList>
    </citation>
    <scope>NUCLEOTIDE SEQUENCE</scope>
</reference>
<evidence type="ECO:0000313" key="1">
    <source>
        <dbReference type="EMBL" id="CAI9722744.1"/>
    </source>
</evidence>
<proteinExistence type="predicted"/>
<protein>
    <submittedName>
        <fullName evidence="1">Uncharacterized protein</fullName>
    </submittedName>
</protein>
<evidence type="ECO:0000313" key="2">
    <source>
        <dbReference type="Proteomes" id="UP001162480"/>
    </source>
</evidence>
<dbReference type="Proteomes" id="UP001162480">
    <property type="component" value="Chromosome 5"/>
</dbReference>
<organism evidence="1 2">
    <name type="scientific">Octopus vulgaris</name>
    <name type="common">Common octopus</name>
    <dbReference type="NCBI Taxonomy" id="6645"/>
    <lineage>
        <taxon>Eukaryota</taxon>
        <taxon>Metazoa</taxon>
        <taxon>Spiralia</taxon>
        <taxon>Lophotrochozoa</taxon>
        <taxon>Mollusca</taxon>
        <taxon>Cephalopoda</taxon>
        <taxon>Coleoidea</taxon>
        <taxon>Octopodiformes</taxon>
        <taxon>Octopoda</taxon>
        <taxon>Incirrata</taxon>
        <taxon>Octopodidae</taxon>
        <taxon>Octopus</taxon>
    </lineage>
</organism>
<accession>A0AA36AW05</accession>
<dbReference type="AlphaFoldDB" id="A0AA36AW05"/>